<dbReference type="SMART" id="SM00490">
    <property type="entry name" value="HELICc"/>
    <property type="match status" value="1"/>
</dbReference>
<dbReference type="InterPro" id="IPR050079">
    <property type="entry name" value="DEAD_box_RNA_helicase"/>
</dbReference>
<dbReference type="CDD" id="cd18787">
    <property type="entry name" value="SF2_C_DEAD"/>
    <property type="match status" value="1"/>
</dbReference>
<dbReference type="InterPro" id="IPR044742">
    <property type="entry name" value="DEAD/DEAH_RhlB"/>
</dbReference>
<dbReference type="GO" id="GO:0003724">
    <property type="term" value="F:RNA helicase activity"/>
    <property type="evidence" value="ECO:0007669"/>
    <property type="project" value="TreeGrafter"/>
</dbReference>
<evidence type="ECO:0000256" key="2">
    <source>
        <dbReference type="ARBA" id="ARBA00022741"/>
    </source>
</evidence>
<dbReference type="InterPro" id="IPR001650">
    <property type="entry name" value="Helicase_C-like"/>
</dbReference>
<evidence type="ECO:0000256" key="3">
    <source>
        <dbReference type="ARBA" id="ARBA00022801"/>
    </source>
</evidence>
<dbReference type="PROSITE" id="PS00039">
    <property type="entry name" value="DEAD_ATP_HELICASE"/>
    <property type="match status" value="1"/>
</dbReference>
<sequence length="448" mass="49746">MQATPSPASGGFDNLKLIGPICRAVREEKYSLPTPIQIQAIPHLLEGRDLLGCAQTGTGKTAAFALPILQRLAENQKHRKPKSMRALILTPTRELAVQISDSFRTYGRYLKVNHAVIYGGVKYNAQIRALARGLDIVVATPGRLLDLFDQGHLRMDEIDVLVLDEADRMLDMGFLPDIQKIFTAIPEKRQTMLFSATLPDEIVKISKKFLRDPVQVTVSPPSSTVENIDQRVLFVDREKKYDLLESLLQDESLYRVLIFARTKHGSNRIVQKLSKIKVRAMALHGNKSQAARLDALRKFRDGKVRVLVATDIASRGLDVDGITHVINYELPNEPESYVHRIGRTARAGTKGIAISFCDAGERGFLRDIERVIKRAVPVNEDHEFHSPAVAAAGGRHVGGEGKKRWGDRKGNSSQRSGGSKFQANRGKRPNGKSGGNKPGSQRRFSRAR</sequence>
<dbReference type="PANTHER" id="PTHR47959">
    <property type="entry name" value="ATP-DEPENDENT RNA HELICASE RHLE-RELATED"/>
    <property type="match status" value="1"/>
</dbReference>
<evidence type="ECO:0000313" key="9">
    <source>
        <dbReference type="EMBL" id="VAX31159.1"/>
    </source>
</evidence>
<reference evidence="9" key="1">
    <citation type="submission" date="2018-06" db="EMBL/GenBank/DDBJ databases">
        <authorList>
            <person name="Zhirakovskaya E."/>
        </authorList>
    </citation>
    <scope>NUCLEOTIDE SEQUENCE</scope>
</reference>
<dbReference type="InterPro" id="IPR014001">
    <property type="entry name" value="Helicase_ATP-bd"/>
</dbReference>
<name>A0A3B1CLX0_9ZZZZ</name>
<dbReference type="Gene3D" id="3.40.50.300">
    <property type="entry name" value="P-loop containing nucleotide triphosphate hydrolases"/>
    <property type="match status" value="2"/>
</dbReference>
<keyword evidence="4 9" id="KW-0347">Helicase</keyword>
<dbReference type="GO" id="GO:0005829">
    <property type="term" value="C:cytosol"/>
    <property type="evidence" value="ECO:0007669"/>
    <property type="project" value="TreeGrafter"/>
</dbReference>
<evidence type="ECO:0000256" key="1">
    <source>
        <dbReference type="ARBA" id="ARBA00022490"/>
    </source>
</evidence>
<evidence type="ECO:0000256" key="5">
    <source>
        <dbReference type="ARBA" id="ARBA00022840"/>
    </source>
</evidence>
<feature type="region of interest" description="Disordered" evidence="6">
    <location>
        <begin position="386"/>
        <end position="448"/>
    </location>
</feature>
<dbReference type="AlphaFoldDB" id="A0A3B1CLX0"/>
<feature type="domain" description="Helicase ATP-binding" evidence="7">
    <location>
        <begin position="41"/>
        <end position="216"/>
    </location>
</feature>
<dbReference type="PANTHER" id="PTHR47959:SF13">
    <property type="entry name" value="ATP-DEPENDENT RNA HELICASE RHLE"/>
    <property type="match status" value="1"/>
</dbReference>
<proteinExistence type="predicted"/>
<feature type="compositionally biased region" description="Polar residues" evidence="6">
    <location>
        <begin position="411"/>
        <end position="422"/>
    </location>
</feature>
<keyword evidence="1" id="KW-0963">Cytoplasm</keyword>
<feature type="compositionally biased region" description="Basic and acidic residues" evidence="6">
    <location>
        <begin position="397"/>
        <end position="410"/>
    </location>
</feature>
<dbReference type="GO" id="GO:0005524">
    <property type="term" value="F:ATP binding"/>
    <property type="evidence" value="ECO:0007669"/>
    <property type="project" value="UniProtKB-KW"/>
</dbReference>
<dbReference type="InterPro" id="IPR027417">
    <property type="entry name" value="P-loop_NTPase"/>
</dbReference>
<dbReference type="SMART" id="SM00487">
    <property type="entry name" value="DEXDc"/>
    <property type="match status" value="1"/>
</dbReference>
<dbReference type="FunFam" id="3.40.50.300:FF:000108">
    <property type="entry name" value="ATP-dependent RNA helicase RhlE"/>
    <property type="match status" value="1"/>
</dbReference>
<dbReference type="GO" id="GO:0003676">
    <property type="term" value="F:nucleic acid binding"/>
    <property type="evidence" value="ECO:0007669"/>
    <property type="project" value="InterPro"/>
</dbReference>
<keyword evidence="3" id="KW-0378">Hydrolase</keyword>
<keyword evidence="5" id="KW-0067">ATP-binding</keyword>
<evidence type="ECO:0000256" key="4">
    <source>
        <dbReference type="ARBA" id="ARBA00022806"/>
    </source>
</evidence>
<dbReference type="GO" id="GO:0016787">
    <property type="term" value="F:hydrolase activity"/>
    <property type="evidence" value="ECO:0007669"/>
    <property type="project" value="UniProtKB-KW"/>
</dbReference>
<dbReference type="PROSITE" id="PS51194">
    <property type="entry name" value="HELICASE_CTER"/>
    <property type="match status" value="1"/>
</dbReference>
<dbReference type="EMBL" id="UOGG01000144">
    <property type="protein sequence ID" value="VAX31159.1"/>
    <property type="molecule type" value="Genomic_DNA"/>
</dbReference>
<keyword evidence="2" id="KW-0547">Nucleotide-binding</keyword>
<dbReference type="Pfam" id="PF00270">
    <property type="entry name" value="DEAD"/>
    <property type="match status" value="1"/>
</dbReference>
<evidence type="ECO:0000259" key="7">
    <source>
        <dbReference type="PROSITE" id="PS51192"/>
    </source>
</evidence>
<dbReference type="SUPFAM" id="SSF52540">
    <property type="entry name" value="P-loop containing nucleoside triphosphate hydrolases"/>
    <property type="match status" value="1"/>
</dbReference>
<evidence type="ECO:0000256" key="6">
    <source>
        <dbReference type="SAM" id="MobiDB-lite"/>
    </source>
</evidence>
<gene>
    <name evidence="9" type="ORF">MNBD_NITROSPINAE05-615</name>
</gene>
<feature type="domain" description="Helicase C-terminal" evidence="8">
    <location>
        <begin position="227"/>
        <end position="390"/>
    </location>
</feature>
<dbReference type="InterPro" id="IPR011545">
    <property type="entry name" value="DEAD/DEAH_box_helicase_dom"/>
</dbReference>
<organism evidence="9">
    <name type="scientific">hydrothermal vent metagenome</name>
    <dbReference type="NCBI Taxonomy" id="652676"/>
    <lineage>
        <taxon>unclassified sequences</taxon>
        <taxon>metagenomes</taxon>
        <taxon>ecological metagenomes</taxon>
    </lineage>
</organism>
<dbReference type="CDD" id="cd00268">
    <property type="entry name" value="DEADc"/>
    <property type="match status" value="1"/>
</dbReference>
<dbReference type="InterPro" id="IPR000629">
    <property type="entry name" value="RNA-helicase_DEAD-box_CS"/>
</dbReference>
<dbReference type="Pfam" id="PF00271">
    <property type="entry name" value="Helicase_C"/>
    <property type="match status" value="1"/>
</dbReference>
<accession>A0A3B1CLX0</accession>
<protein>
    <submittedName>
        <fullName evidence="9">ATP-dependent RNA helicase RhlE</fullName>
    </submittedName>
</protein>
<dbReference type="PROSITE" id="PS51192">
    <property type="entry name" value="HELICASE_ATP_BIND_1"/>
    <property type="match status" value="1"/>
</dbReference>
<evidence type="ECO:0000259" key="8">
    <source>
        <dbReference type="PROSITE" id="PS51194"/>
    </source>
</evidence>